<feature type="transmembrane region" description="Helical" evidence="1">
    <location>
        <begin position="416"/>
        <end position="442"/>
    </location>
</feature>
<keyword evidence="3" id="KW-1185">Reference proteome</keyword>
<dbReference type="Proteomes" id="UP001218218">
    <property type="component" value="Unassembled WGS sequence"/>
</dbReference>
<keyword evidence="1" id="KW-1133">Transmembrane helix</keyword>
<organism evidence="2 3">
    <name type="scientific">Mycena albidolilacea</name>
    <dbReference type="NCBI Taxonomy" id="1033008"/>
    <lineage>
        <taxon>Eukaryota</taxon>
        <taxon>Fungi</taxon>
        <taxon>Dikarya</taxon>
        <taxon>Basidiomycota</taxon>
        <taxon>Agaricomycotina</taxon>
        <taxon>Agaricomycetes</taxon>
        <taxon>Agaricomycetidae</taxon>
        <taxon>Agaricales</taxon>
        <taxon>Marasmiineae</taxon>
        <taxon>Mycenaceae</taxon>
        <taxon>Mycena</taxon>
    </lineage>
</organism>
<proteinExistence type="predicted"/>
<feature type="transmembrane region" description="Helical" evidence="1">
    <location>
        <begin position="137"/>
        <end position="157"/>
    </location>
</feature>
<feature type="transmembrane region" description="Helical" evidence="1">
    <location>
        <begin position="97"/>
        <end position="117"/>
    </location>
</feature>
<evidence type="ECO:0000256" key="1">
    <source>
        <dbReference type="SAM" id="Phobius"/>
    </source>
</evidence>
<name>A0AAD6ZUN0_9AGAR</name>
<dbReference type="EMBL" id="JARIHO010000028">
    <property type="protein sequence ID" value="KAJ7339138.1"/>
    <property type="molecule type" value="Genomic_DNA"/>
</dbReference>
<evidence type="ECO:0000313" key="2">
    <source>
        <dbReference type="EMBL" id="KAJ7339138.1"/>
    </source>
</evidence>
<accession>A0AAD6ZUN0</accession>
<feature type="transmembrane region" description="Helical" evidence="1">
    <location>
        <begin position="202"/>
        <end position="222"/>
    </location>
</feature>
<comment type="caution">
    <text evidence="2">The sequence shown here is derived from an EMBL/GenBank/DDBJ whole genome shotgun (WGS) entry which is preliminary data.</text>
</comment>
<reference evidence="2" key="1">
    <citation type="submission" date="2023-03" db="EMBL/GenBank/DDBJ databases">
        <title>Massive genome expansion in bonnet fungi (Mycena s.s.) driven by repeated elements and novel gene families across ecological guilds.</title>
        <authorList>
            <consortium name="Lawrence Berkeley National Laboratory"/>
            <person name="Harder C.B."/>
            <person name="Miyauchi S."/>
            <person name="Viragh M."/>
            <person name="Kuo A."/>
            <person name="Thoen E."/>
            <person name="Andreopoulos B."/>
            <person name="Lu D."/>
            <person name="Skrede I."/>
            <person name="Drula E."/>
            <person name="Henrissat B."/>
            <person name="Morin E."/>
            <person name="Kohler A."/>
            <person name="Barry K."/>
            <person name="LaButti K."/>
            <person name="Morin E."/>
            <person name="Salamov A."/>
            <person name="Lipzen A."/>
            <person name="Mereny Z."/>
            <person name="Hegedus B."/>
            <person name="Baldrian P."/>
            <person name="Stursova M."/>
            <person name="Weitz H."/>
            <person name="Taylor A."/>
            <person name="Grigoriev I.V."/>
            <person name="Nagy L.G."/>
            <person name="Martin F."/>
            <person name="Kauserud H."/>
        </authorList>
    </citation>
    <scope>NUCLEOTIDE SEQUENCE</scope>
    <source>
        <strain evidence="2">CBHHK002</strain>
    </source>
</reference>
<protein>
    <submittedName>
        <fullName evidence="2">Uncharacterized protein</fullName>
    </submittedName>
</protein>
<feature type="transmembrane region" description="Helical" evidence="1">
    <location>
        <begin position="20"/>
        <end position="50"/>
    </location>
</feature>
<feature type="transmembrane region" description="Helical" evidence="1">
    <location>
        <begin position="385"/>
        <end position="404"/>
    </location>
</feature>
<keyword evidence="1" id="KW-0812">Transmembrane</keyword>
<dbReference type="AlphaFoldDB" id="A0AAD6ZUN0"/>
<gene>
    <name evidence="2" type="ORF">DFH08DRAFT_1013971</name>
</gene>
<keyword evidence="1" id="KW-0472">Membrane</keyword>
<sequence length="503" mass="54605">MPMLLMRYYPDSAEVAMAVAAWIWVIDTYTSGVTAFYLCIAIAMSSMLVCDARRWLTRPRGASPIALEDGTAVPPTPTTANTETDAATPAMSVKAALILKPICFISCTSFVVGNIFFKDIVSLDHPVLENIAAAALYILRGFEVMFAAILVLMFVVWHKKKRSDTAATELEVAVGAPAAPVEVLFDDGVVDEKEGEGLRASLPGIMLVSVNVATYLVLQMWFHTFGPLFVYLTHNGLVCRRRIAVQSGREINMSTDLPRPFHQTYVPMARPAIPRTTQIAFAIIFIVLLVFCLALPDLSKQKFFEGTTVIALLSVIYRLYALARDACTWLGLLPTCEHTGTGSSSELGSAVPVGPAADQASIRASGSPTFSEGAQAEVPTSGPRLIFLVFNGIHLFMGFFYGSAVSSQHSALENTLAALLFVLGGLEALFVGLLVGLCVVWLTGPGAHFIRELIQKEELKIDFIRGNKNPADLFTKPPRCPPPLRRRAQHSSRRRVVVGSGVL</sequence>
<feature type="transmembrane region" description="Helical" evidence="1">
    <location>
        <begin position="303"/>
        <end position="323"/>
    </location>
</feature>
<evidence type="ECO:0000313" key="3">
    <source>
        <dbReference type="Proteomes" id="UP001218218"/>
    </source>
</evidence>
<feature type="transmembrane region" description="Helical" evidence="1">
    <location>
        <begin position="278"/>
        <end position="296"/>
    </location>
</feature>